<accession>A0A1L7WND9</accession>
<organism evidence="2 3">
    <name type="scientific">Phialocephala subalpina</name>
    <dbReference type="NCBI Taxonomy" id="576137"/>
    <lineage>
        <taxon>Eukaryota</taxon>
        <taxon>Fungi</taxon>
        <taxon>Dikarya</taxon>
        <taxon>Ascomycota</taxon>
        <taxon>Pezizomycotina</taxon>
        <taxon>Leotiomycetes</taxon>
        <taxon>Helotiales</taxon>
        <taxon>Mollisiaceae</taxon>
        <taxon>Phialocephala</taxon>
        <taxon>Phialocephala fortinii species complex</taxon>
    </lineage>
</organism>
<evidence type="ECO:0000313" key="2">
    <source>
        <dbReference type="EMBL" id="CZR54284.1"/>
    </source>
</evidence>
<feature type="compositionally biased region" description="Polar residues" evidence="1">
    <location>
        <begin position="190"/>
        <end position="200"/>
    </location>
</feature>
<feature type="region of interest" description="Disordered" evidence="1">
    <location>
        <begin position="1"/>
        <end position="31"/>
    </location>
</feature>
<dbReference type="OrthoDB" id="10666812at2759"/>
<protein>
    <submittedName>
        <fullName evidence="2">Uncharacterized protein</fullName>
    </submittedName>
</protein>
<name>A0A1L7WND9_9HELO</name>
<feature type="compositionally biased region" description="Low complexity" evidence="1">
    <location>
        <begin position="93"/>
        <end position="106"/>
    </location>
</feature>
<sequence>MKPQNSRGDRLEIHRHSNGRKTALRGRPSTVKGEHMKVVALKAAEIMFRVSTAEWKDDMSEWLDWAVEWYAPRGIHSWKRSQTQKENKGLGRGTSSSRSLRSNNLRGEGHSTPAANVNASRNDPEEFESEPDVQVASREIPEEIEGILRQRLVEDFDDPGNEVHSESQASPVGLHTPLEGRVQLRRHQIHNSTPSEIFSP</sequence>
<dbReference type="Proteomes" id="UP000184330">
    <property type="component" value="Unassembled WGS sequence"/>
</dbReference>
<feature type="region of interest" description="Disordered" evidence="1">
    <location>
        <begin position="80"/>
        <end position="200"/>
    </location>
</feature>
<dbReference type="EMBL" id="FJOG01000005">
    <property type="protein sequence ID" value="CZR54284.1"/>
    <property type="molecule type" value="Genomic_DNA"/>
</dbReference>
<evidence type="ECO:0000256" key="1">
    <source>
        <dbReference type="SAM" id="MobiDB-lite"/>
    </source>
</evidence>
<dbReference type="AlphaFoldDB" id="A0A1L7WND9"/>
<evidence type="ECO:0000313" key="3">
    <source>
        <dbReference type="Proteomes" id="UP000184330"/>
    </source>
</evidence>
<keyword evidence="3" id="KW-1185">Reference proteome</keyword>
<proteinExistence type="predicted"/>
<gene>
    <name evidence="2" type="ORF">PAC_04167</name>
</gene>
<reference evidence="2 3" key="1">
    <citation type="submission" date="2016-03" db="EMBL/GenBank/DDBJ databases">
        <authorList>
            <person name="Ploux O."/>
        </authorList>
    </citation>
    <scope>NUCLEOTIDE SEQUENCE [LARGE SCALE GENOMIC DNA]</scope>
    <source>
        <strain evidence="2 3">UAMH 11012</strain>
    </source>
</reference>